<evidence type="ECO:0000256" key="2">
    <source>
        <dbReference type="SAM" id="SignalP"/>
    </source>
</evidence>
<feature type="region of interest" description="Disordered" evidence="1">
    <location>
        <begin position="97"/>
        <end position="141"/>
    </location>
</feature>
<dbReference type="EMBL" id="GEDC01007891">
    <property type="protein sequence ID" value="JAS29407.1"/>
    <property type="molecule type" value="Transcribed_RNA"/>
</dbReference>
<protein>
    <recommendedName>
        <fullName evidence="4">DUF4794 domain-containing protein</fullName>
    </recommendedName>
</protein>
<feature type="compositionally biased region" description="Low complexity" evidence="1">
    <location>
        <begin position="161"/>
        <end position="227"/>
    </location>
</feature>
<name>A0A1B6DUQ2_9HEMI</name>
<feature type="signal peptide" evidence="2">
    <location>
        <begin position="1"/>
        <end position="16"/>
    </location>
</feature>
<proteinExistence type="predicted"/>
<feature type="region of interest" description="Disordered" evidence="1">
    <location>
        <begin position="156"/>
        <end position="228"/>
    </location>
</feature>
<feature type="chain" id="PRO_5008581544" description="DUF4794 domain-containing protein" evidence="2">
    <location>
        <begin position="17"/>
        <end position="365"/>
    </location>
</feature>
<feature type="compositionally biased region" description="Polar residues" evidence="1">
    <location>
        <begin position="350"/>
        <end position="365"/>
    </location>
</feature>
<keyword evidence="2" id="KW-0732">Signal</keyword>
<dbReference type="AlphaFoldDB" id="A0A1B6DUQ2"/>
<evidence type="ECO:0008006" key="4">
    <source>
        <dbReference type="Google" id="ProtNLM"/>
    </source>
</evidence>
<feature type="region of interest" description="Disordered" evidence="1">
    <location>
        <begin position="240"/>
        <end position="365"/>
    </location>
</feature>
<reference evidence="3" key="1">
    <citation type="submission" date="2015-12" db="EMBL/GenBank/DDBJ databases">
        <title>De novo transcriptome assembly of four potential Pierce s Disease insect vectors from Arizona vineyards.</title>
        <authorList>
            <person name="Tassone E.E."/>
        </authorList>
    </citation>
    <scope>NUCLEOTIDE SEQUENCE</scope>
</reference>
<feature type="non-terminal residue" evidence="3">
    <location>
        <position position="365"/>
    </location>
</feature>
<accession>A0A1B6DUQ2</accession>
<gene>
    <name evidence="3" type="ORF">g.428</name>
</gene>
<feature type="compositionally biased region" description="Polar residues" evidence="1">
    <location>
        <begin position="264"/>
        <end position="274"/>
    </location>
</feature>
<evidence type="ECO:0000313" key="3">
    <source>
        <dbReference type="EMBL" id="JAS29407.1"/>
    </source>
</evidence>
<sequence length="365" mass="41914">LLALVSACLLVASSSGESDQKELIMLEVEPVAQDKVKRAAQVSYGAAPGQFVVRDDAPQQPVPPEYLSLLQQLSAQQGGAQQPHDIQQLYVSRNPEQSFAEYSSQPQQRPPPRRLTPQQEQERRIQESYVQKHIRDQQQRAIQRQYNQAGLAYQQTQGSRYPTPTNYQPPAAPAQPTYQFQPPQAYQPQPTAPPEYQQQVQYQPQPSSPPEYQQVQYQPQPAPQYVQDEQYLTQPQYSQYKTKSGLFSPQQKSYRQPKLPRKFSYSQVQFGSSELSRENVEPKNQNFVQPPPRVHSQSSYVPEQPSPQQYAPSPSQTPTIPQHPDQYLIETTKPNDNQEVLIPRPRAQPKPQTYQKQLPQNYQFY</sequence>
<evidence type="ECO:0000256" key="1">
    <source>
        <dbReference type="SAM" id="MobiDB-lite"/>
    </source>
</evidence>
<feature type="compositionally biased region" description="Polar residues" evidence="1">
    <location>
        <begin position="240"/>
        <end position="254"/>
    </location>
</feature>
<feature type="compositionally biased region" description="Low complexity" evidence="1">
    <location>
        <begin position="302"/>
        <end position="318"/>
    </location>
</feature>
<feature type="non-terminal residue" evidence="3">
    <location>
        <position position="1"/>
    </location>
</feature>
<organism evidence="3">
    <name type="scientific">Clastoptera arizonana</name>
    <name type="common">Arizona spittle bug</name>
    <dbReference type="NCBI Taxonomy" id="38151"/>
    <lineage>
        <taxon>Eukaryota</taxon>
        <taxon>Metazoa</taxon>
        <taxon>Ecdysozoa</taxon>
        <taxon>Arthropoda</taxon>
        <taxon>Hexapoda</taxon>
        <taxon>Insecta</taxon>
        <taxon>Pterygota</taxon>
        <taxon>Neoptera</taxon>
        <taxon>Paraneoptera</taxon>
        <taxon>Hemiptera</taxon>
        <taxon>Auchenorrhyncha</taxon>
        <taxon>Cercopoidea</taxon>
        <taxon>Clastopteridae</taxon>
        <taxon>Clastoptera</taxon>
    </lineage>
</organism>